<dbReference type="PANTHER" id="PTHR28122">
    <property type="entry name" value="E3 UBIQUITIN-PROTEIN LIGASE SUBSTRATE RECEPTOR MMS22"/>
    <property type="match status" value="1"/>
</dbReference>
<feature type="compositionally biased region" description="Basic and acidic residues" evidence="1">
    <location>
        <begin position="709"/>
        <end position="731"/>
    </location>
</feature>
<feature type="compositionally biased region" description="Basic and acidic residues" evidence="1">
    <location>
        <begin position="449"/>
        <end position="464"/>
    </location>
</feature>
<feature type="region of interest" description="Disordered" evidence="1">
    <location>
        <begin position="1"/>
        <end position="25"/>
    </location>
</feature>
<feature type="region of interest" description="Disordered" evidence="1">
    <location>
        <begin position="754"/>
        <end position="821"/>
    </location>
</feature>
<feature type="compositionally biased region" description="Low complexity" evidence="1">
    <location>
        <begin position="494"/>
        <end position="505"/>
    </location>
</feature>
<feature type="compositionally biased region" description="Basic and acidic residues" evidence="1">
    <location>
        <begin position="411"/>
        <end position="442"/>
    </location>
</feature>
<gene>
    <name evidence="2" type="ORF">LshimejAT787_1005540</name>
</gene>
<feature type="compositionally biased region" description="Polar residues" evidence="1">
    <location>
        <begin position="568"/>
        <end position="578"/>
    </location>
</feature>
<feature type="compositionally biased region" description="Low complexity" evidence="1">
    <location>
        <begin position="83"/>
        <end position="94"/>
    </location>
</feature>
<feature type="region of interest" description="Disordered" evidence="1">
    <location>
        <begin position="709"/>
        <end position="736"/>
    </location>
</feature>
<feature type="compositionally biased region" description="Polar residues" evidence="1">
    <location>
        <begin position="230"/>
        <end position="247"/>
    </location>
</feature>
<feature type="region of interest" description="Disordered" evidence="1">
    <location>
        <begin position="50"/>
        <end position="98"/>
    </location>
</feature>
<feature type="compositionally biased region" description="Basic and acidic residues" evidence="1">
    <location>
        <begin position="525"/>
        <end position="534"/>
    </location>
</feature>
<dbReference type="OrthoDB" id="2386201at2759"/>
<dbReference type="Pfam" id="PF09462">
    <property type="entry name" value="Mus7"/>
    <property type="match status" value="1"/>
</dbReference>
<feature type="compositionally biased region" description="Polar residues" evidence="1">
    <location>
        <begin position="515"/>
        <end position="524"/>
    </location>
</feature>
<feature type="compositionally biased region" description="Basic and acidic residues" evidence="1">
    <location>
        <begin position="365"/>
        <end position="375"/>
    </location>
</feature>
<accession>A0A9P3PUW0</accession>
<dbReference type="InterPro" id="IPR019021">
    <property type="entry name" value="Mms22"/>
</dbReference>
<evidence type="ECO:0000313" key="2">
    <source>
        <dbReference type="EMBL" id="GLB41954.1"/>
    </source>
</evidence>
<proteinExistence type="predicted"/>
<feature type="compositionally biased region" description="Low complexity" evidence="1">
    <location>
        <begin position="467"/>
        <end position="485"/>
    </location>
</feature>
<keyword evidence="3" id="KW-1185">Reference proteome</keyword>
<dbReference type="GO" id="GO:0005634">
    <property type="term" value="C:nucleus"/>
    <property type="evidence" value="ECO:0007669"/>
    <property type="project" value="InterPro"/>
</dbReference>
<dbReference type="GO" id="GO:0031297">
    <property type="term" value="P:replication fork processing"/>
    <property type="evidence" value="ECO:0007669"/>
    <property type="project" value="InterPro"/>
</dbReference>
<sequence>MEDDEFVETSDPEEREELCRSRSPYRGIYRQPATYLPGDDHSRRKRIKLHHTFSVPSTPVRSPSILNISLDPSASSPSRRLDTFSSSTPKSSSFAQTPEHAHVMFSENVWIDDTDNLSQDPLMLLTHSDMKHQGLDTTLDVPSSPPPPSCTDDQLTLGEDTRFCGAPSPSPSSPSSKRSRSPDPLSLFDVPSPKPSHSPVAGSPYCSGTPPRSPCRTQHPSESPIRWSISPLTPTSSPQQHLVTSLDKSPPEDAIPGPRAGQETEQLPSEQNEESNDQVLHNTDLHDIPAISRYPLRKRALAQIKPYTVEKIQYKQALRANPDAIVHYRDPGRATNEHYDHTDNHIEESQAPWAPDDDADGYESDGGRRRNRETAIPRAGSGTANDGIPEQPAQYPEILQDLPSTDDEEARDFRKTSKEARRLARERKAKEDRERKEKIENRHKPKAFPLKETKNSSSTEETRRLRSLSLPSDVLPSRSLPSRSPCHINTPARTSPVVFSPTSSPLNELDVARSYSRSPTQSSDVVRHDETESPVEHNILSDAQLETLGRMYPKFMLPALLGDGRPRTAQTKQATSERSASEDKENDVLLPGQTRVRLSRNPGAIKDVKGDTESSDEERGSVTDSDLDIPSTRPPAEPSFEYWESDGTDRDVLVLTDSSAEDSDDGVDDKQIQAYLEDDIGSIRTTSGGYQREENLIDYMLARTRIVHHDSRSRSRRRLSGDAARKRDAKLSKPRISVTIKGGQHMRQTRLNFGHHTGANRSGCKGGGSHSSSPFRRATSDVEDHLPDDARDRVDPEFDPAKKRKSRKQMERERRAHAKGNGLYTFTSDHTRIVTGRKERGMVIVDIEDEGFRRRAPPSSYDWALPFQPAYTTDIAHNKAASKKPSASTDHRVDHDVVQTGVPDSRARALSVDFNIPVLCSGISFGADTYIGKGWLSELVSVIRGEMPPPMPATVALCGIELGPATSIDDFGTSLGRIFDAVFDMIASFWIEAANEKQEWRRIQRVANQLLSWLLAHATETDAEIMRENVRERTSKFVSRIRDLSLEASSIDSFVLSGSWFAVELSARLWPSSLSRGSCTTDQSVSLLVHLLLAYGFERAMDPVLGGRSLDGSITAHDAAELWVSLFHLADHQRDHSESSKQVHPFLSAVMKALEPPWTFAKSALEASETIWRSIFSLCALTQFSLHGMTTSKSRLPACWDFVVLALKSIRLLADDKTDSTIPLVSLRKRDKYIGLVTNRCFHLWSVWNWKLENPSDLFSQLSDIFRSRKFAGLRHEPAEYPSFFKQNDWGSLSRHDRQDTAFTVFLKLLVQAAGCDGVNPNRTLAPKAKKLLSLAIPVGALPFSKKTPLIVQDLTMLHNRFSALAVAIYLDPTHHSSRISHARKYDDFADANETTRIAVIRGMMYFAIMLKTARLSMEGIKGWIESMATVLVNDFRGLQTSEPLATSQAERKIKRDRVVFCLHLLVGSVRTIISAYAAKCEYPDPMFLSSLEPVFRGPQALIDSPRIAEVIRELVQTFLDARKSALPPPQRPRIVPQAAQESQESQDEYYTVDMDYDDPALLAILDGGVQMPNFKEKEAAVKSSIDGRFVWWAWRNLNKWVPEPAAPANDDFSRIDRWLDCWLGCADILIRADGKTWSQFLHLRKSWHISDRRRRRMDLAVMMRVLKLDPMTYLEYQDNYLENLMVALVSPDPTFEREFIALLLSIDGSQHHLLAGLSLDATDDIMDESHEEREPKAMIHVILRNLAGQLQQRAMGDASAELDCEKYVGFCIKMLQAMKDNLSDLMAGSEARQKYLGWCRSIVQIVHEQRGLRVHPRLTFWMAWARELS</sequence>
<feature type="region of interest" description="Disordered" evidence="1">
    <location>
        <begin position="559"/>
        <end position="647"/>
    </location>
</feature>
<protein>
    <submittedName>
        <fullName evidence="2">Uncharacterized protein</fullName>
    </submittedName>
</protein>
<dbReference type="GO" id="GO:0000724">
    <property type="term" value="P:double-strand break repair via homologous recombination"/>
    <property type="evidence" value="ECO:0007669"/>
    <property type="project" value="TreeGrafter"/>
</dbReference>
<reference evidence="2" key="1">
    <citation type="submission" date="2022-07" db="EMBL/GenBank/DDBJ databases">
        <title>The genome of Lyophyllum shimeji provides insight into the initial evolution of ectomycorrhizal fungal genome.</title>
        <authorList>
            <person name="Kobayashi Y."/>
            <person name="Shibata T."/>
            <person name="Hirakawa H."/>
            <person name="Shigenobu S."/>
            <person name="Nishiyama T."/>
            <person name="Yamada A."/>
            <person name="Hasebe M."/>
            <person name="Kawaguchi M."/>
        </authorList>
    </citation>
    <scope>NUCLEOTIDE SEQUENCE</scope>
    <source>
        <strain evidence="2">AT787</strain>
    </source>
</reference>
<feature type="compositionally biased region" description="Polar residues" evidence="1">
    <location>
        <begin position="54"/>
        <end position="78"/>
    </location>
</feature>
<name>A0A9P3PUW0_LYOSH</name>
<feature type="compositionally biased region" description="Basic and acidic residues" evidence="1">
    <location>
        <begin position="778"/>
        <end position="801"/>
    </location>
</feature>
<dbReference type="Proteomes" id="UP001063166">
    <property type="component" value="Unassembled WGS sequence"/>
</dbReference>
<dbReference type="GO" id="GO:0035361">
    <property type="term" value="C:Cul8-RING ubiquitin ligase complex"/>
    <property type="evidence" value="ECO:0007669"/>
    <property type="project" value="TreeGrafter"/>
</dbReference>
<feature type="region of interest" description="Disordered" evidence="1">
    <location>
        <begin position="135"/>
        <end position="295"/>
    </location>
</feature>
<dbReference type="PANTHER" id="PTHR28122:SF1">
    <property type="entry name" value="E3 UBIQUITIN-PROTEIN LIGASE SUBSTRATE RECEPTOR MMS22"/>
    <property type="match status" value="1"/>
</dbReference>
<comment type="caution">
    <text evidence="2">The sequence shown here is derived from an EMBL/GenBank/DDBJ whole genome shotgun (WGS) entry which is preliminary data.</text>
</comment>
<evidence type="ECO:0000256" key="1">
    <source>
        <dbReference type="SAM" id="MobiDB-lite"/>
    </source>
</evidence>
<evidence type="ECO:0000313" key="3">
    <source>
        <dbReference type="Proteomes" id="UP001063166"/>
    </source>
</evidence>
<feature type="compositionally biased region" description="Acidic residues" evidence="1">
    <location>
        <begin position="1"/>
        <end position="16"/>
    </location>
</feature>
<organism evidence="2 3">
    <name type="scientific">Lyophyllum shimeji</name>
    <name type="common">Hon-shimeji</name>
    <name type="synonym">Tricholoma shimeji</name>
    <dbReference type="NCBI Taxonomy" id="47721"/>
    <lineage>
        <taxon>Eukaryota</taxon>
        <taxon>Fungi</taxon>
        <taxon>Dikarya</taxon>
        <taxon>Basidiomycota</taxon>
        <taxon>Agaricomycotina</taxon>
        <taxon>Agaricomycetes</taxon>
        <taxon>Agaricomycetidae</taxon>
        <taxon>Agaricales</taxon>
        <taxon>Tricholomatineae</taxon>
        <taxon>Lyophyllaceae</taxon>
        <taxon>Lyophyllum</taxon>
    </lineage>
</organism>
<feature type="compositionally biased region" description="Basic and acidic residues" evidence="1">
    <location>
        <begin position="606"/>
        <end position="621"/>
    </location>
</feature>
<dbReference type="EMBL" id="BRPK01000010">
    <property type="protein sequence ID" value="GLB41954.1"/>
    <property type="molecule type" value="Genomic_DNA"/>
</dbReference>
<feature type="region of interest" description="Disordered" evidence="1">
    <location>
        <begin position="347"/>
        <end position="534"/>
    </location>
</feature>